<sequence length="260" mass="30222">MNYIALAEKTGLNKDLVVPVYKKINGGYFVSLSYAKPPILYTLDNWPKKYVRKNFLLWGLTKHFENIDRILSLFITLDVYFLHSMAAILSRRNFSLSLAEKDIEKIFKLIEEEALSQGFTSYPRREDITIDPVDIQALAVEVVEKRKREEINADLYYVVDEIAYQSDYVNELKGKKSWVKSVKRGDMLKAIGIQGKMDEFFEAEKSKLVYLVASTTLYFDNKVTEVGITDTIKQIKSEDPILIEELNKLREEIKKKAEYF</sequence>
<gene>
    <name evidence="1" type="ORF">KN1_05900</name>
</gene>
<keyword evidence="2" id="KW-1185">Reference proteome</keyword>
<dbReference type="KEGG" id="csty:KN1_05900"/>
<organism evidence="1 2">
    <name type="scientific">Stygiolobus caldivivus</name>
    <dbReference type="NCBI Taxonomy" id="2824673"/>
    <lineage>
        <taxon>Archaea</taxon>
        <taxon>Thermoproteota</taxon>
        <taxon>Thermoprotei</taxon>
        <taxon>Sulfolobales</taxon>
        <taxon>Sulfolobaceae</taxon>
        <taxon>Stygiolobus</taxon>
    </lineage>
</organism>
<accession>A0A8D5U569</accession>
<evidence type="ECO:0000313" key="2">
    <source>
        <dbReference type="Proteomes" id="UP000825123"/>
    </source>
</evidence>
<dbReference type="AlphaFoldDB" id="A0A8D5U569"/>
<proteinExistence type="predicted"/>
<dbReference type="GeneID" id="66162344"/>
<protein>
    <submittedName>
        <fullName evidence="1">Uncharacterized protein</fullName>
    </submittedName>
</protein>
<reference evidence="1 2" key="1">
    <citation type="submission" date="2021-04" db="EMBL/GenBank/DDBJ databases">
        <title>Complete genome sequence of Stygiolobus sp. KN-1.</title>
        <authorList>
            <person name="Nakamura K."/>
            <person name="Sakai H."/>
            <person name="Kurosawa N."/>
        </authorList>
    </citation>
    <scope>NUCLEOTIDE SEQUENCE [LARGE SCALE GENOMIC DNA]</scope>
    <source>
        <strain evidence="1 2">KN-1</strain>
    </source>
</reference>
<dbReference type="EMBL" id="AP024597">
    <property type="protein sequence ID" value="BCU69293.1"/>
    <property type="molecule type" value="Genomic_DNA"/>
</dbReference>
<dbReference type="Proteomes" id="UP000825123">
    <property type="component" value="Chromosome"/>
</dbReference>
<dbReference type="RefSeq" id="WP_221289336.1">
    <property type="nucleotide sequence ID" value="NZ_AP024597.1"/>
</dbReference>
<name>A0A8D5U569_9CREN</name>
<evidence type="ECO:0000313" key="1">
    <source>
        <dbReference type="EMBL" id="BCU69293.1"/>
    </source>
</evidence>